<dbReference type="GO" id="GO:0003700">
    <property type="term" value="F:DNA-binding transcription factor activity"/>
    <property type="evidence" value="ECO:0007669"/>
    <property type="project" value="TreeGrafter"/>
</dbReference>
<dbReference type="CDD" id="cd01392">
    <property type="entry name" value="HTH_LacI"/>
    <property type="match status" value="1"/>
</dbReference>
<feature type="domain" description="HTH lacI-type" evidence="4">
    <location>
        <begin position="1"/>
        <end position="36"/>
    </location>
</feature>
<dbReference type="GO" id="GO:0000976">
    <property type="term" value="F:transcription cis-regulatory region binding"/>
    <property type="evidence" value="ECO:0007669"/>
    <property type="project" value="TreeGrafter"/>
</dbReference>
<gene>
    <name evidence="5" type="ORF">Prubr_64330</name>
</gene>
<dbReference type="SUPFAM" id="SSF53822">
    <property type="entry name" value="Periplasmic binding protein-like I"/>
    <property type="match status" value="1"/>
</dbReference>
<dbReference type="KEGG" id="pry:Prubr_64330"/>
<keyword evidence="2" id="KW-0238">DNA-binding</keyword>
<keyword evidence="1" id="KW-0805">Transcription regulation</keyword>
<dbReference type="Gene3D" id="3.40.50.2300">
    <property type="match status" value="2"/>
</dbReference>
<organism evidence="5 6">
    <name type="scientific">Polymorphospora rubra</name>
    <dbReference type="NCBI Taxonomy" id="338584"/>
    <lineage>
        <taxon>Bacteria</taxon>
        <taxon>Bacillati</taxon>
        <taxon>Actinomycetota</taxon>
        <taxon>Actinomycetes</taxon>
        <taxon>Micromonosporales</taxon>
        <taxon>Micromonosporaceae</taxon>
        <taxon>Polymorphospora</taxon>
    </lineage>
</organism>
<dbReference type="AlphaFoldDB" id="A0A810N752"/>
<protein>
    <submittedName>
        <fullName evidence="5">LacI family transcriptional regulator</fullName>
    </submittedName>
</protein>
<dbReference type="Pfam" id="PF13377">
    <property type="entry name" value="Peripla_BP_3"/>
    <property type="match status" value="1"/>
</dbReference>
<keyword evidence="6" id="KW-1185">Reference proteome</keyword>
<dbReference type="InterPro" id="IPR028082">
    <property type="entry name" value="Peripla_BP_I"/>
</dbReference>
<dbReference type="Gene3D" id="1.10.260.40">
    <property type="entry name" value="lambda repressor-like DNA-binding domains"/>
    <property type="match status" value="1"/>
</dbReference>
<accession>A0A810N752</accession>
<evidence type="ECO:0000256" key="3">
    <source>
        <dbReference type="ARBA" id="ARBA00023163"/>
    </source>
</evidence>
<dbReference type="PANTHER" id="PTHR30146">
    <property type="entry name" value="LACI-RELATED TRANSCRIPTIONAL REPRESSOR"/>
    <property type="match status" value="1"/>
</dbReference>
<reference evidence="5" key="1">
    <citation type="submission" date="2020-08" db="EMBL/GenBank/DDBJ databases">
        <title>Whole genome shotgun sequence of Polymorphospora rubra NBRC 101157.</title>
        <authorList>
            <person name="Komaki H."/>
            <person name="Tamura T."/>
        </authorList>
    </citation>
    <scope>NUCLEOTIDE SEQUENCE</scope>
    <source>
        <strain evidence="5">NBRC 101157</strain>
    </source>
</reference>
<evidence type="ECO:0000256" key="2">
    <source>
        <dbReference type="ARBA" id="ARBA00023125"/>
    </source>
</evidence>
<evidence type="ECO:0000259" key="4">
    <source>
        <dbReference type="PROSITE" id="PS50932"/>
    </source>
</evidence>
<dbReference type="InterPro" id="IPR010982">
    <property type="entry name" value="Lambda_DNA-bd_dom_sf"/>
</dbReference>
<dbReference type="InterPro" id="IPR046335">
    <property type="entry name" value="LacI/GalR-like_sensor"/>
</dbReference>
<sequence length="327" mass="34626">MLNNEPGASELVRGRVREVVADLGYVPDQAARALASGRQRAVDVVAVTHGPVIGWLGSHPYYSRVLAGAASALAGTDVQVRIQAITDPDDFAAMDAIAERASVGAVLTNVTSAMASRFQQRCRRVVHLSPSSPTVPVIEADNVGGAYAAVEYLYGLGRRRIAAIYGPPDSSDAVDRRTGYLRAVREFGLPELSDGGDFRREDGQDAARRLLEDHSDVDAMFVACDLMAAGALQAITATGRGVPQDISVVGFDDSIAAVCANPPLTTMRMPVEEMAAAATRLLIDGAVRPGYRQCFPVELVTRASTVRSPVNYRTPDGGDRVAGAYAP</sequence>
<keyword evidence="3" id="KW-0804">Transcription</keyword>
<name>A0A810N752_9ACTN</name>
<dbReference type="PROSITE" id="PS50932">
    <property type="entry name" value="HTH_LACI_2"/>
    <property type="match status" value="1"/>
</dbReference>
<proteinExistence type="predicted"/>
<dbReference type="EMBL" id="AP023359">
    <property type="protein sequence ID" value="BCJ69412.1"/>
    <property type="molecule type" value="Genomic_DNA"/>
</dbReference>
<evidence type="ECO:0000256" key="1">
    <source>
        <dbReference type="ARBA" id="ARBA00023015"/>
    </source>
</evidence>
<evidence type="ECO:0000313" key="5">
    <source>
        <dbReference type="EMBL" id="BCJ69412.1"/>
    </source>
</evidence>
<dbReference type="CDD" id="cd06267">
    <property type="entry name" value="PBP1_LacI_sugar_binding-like"/>
    <property type="match status" value="1"/>
</dbReference>
<dbReference type="InterPro" id="IPR000843">
    <property type="entry name" value="HTH_LacI"/>
</dbReference>
<evidence type="ECO:0000313" key="6">
    <source>
        <dbReference type="Proteomes" id="UP000680866"/>
    </source>
</evidence>
<dbReference type="Proteomes" id="UP000680866">
    <property type="component" value="Chromosome"/>
</dbReference>
<dbReference type="PANTHER" id="PTHR30146:SF109">
    <property type="entry name" value="HTH-TYPE TRANSCRIPTIONAL REGULATOR GALS"/>
    <property type="match status" value="1"/>
</dbReference>
<dbReference type="SMART" id="SM00354">
    <property type="entry name" value="HTH_LACI"/>
    <property type="match status" value="1"/>
</dbReference>